<protein>
    <submittedName>
        <fullName evidence="2">Universal stress protein family protein</fullName>
    </submittedName>
</protein>
<dbReference type="EMBL" id="LT629732">
    <property type="protein sequence ID" value="SDS88601.1"/>
    <property type="molecule type" value="Genomic_DNA"/>
</dbReference>
<accession>A0A1H1VVT9</accession>
<name>A0A1H1VVT9_9ACTN</name>
<dbReference type="STRING" id="117157.SAMN04489717_4221"/>
<dbReference type="InterPro" id="IPR006016">
    <property type="entry name" value="UspA"/>
</dbReference>
<dbReference type="Proteomes" id="UP000198983">
    <property type="component" value="Chromosome I"/>
</dbReference>
<dbReference type="Gene3D" id="3.40.50.12370">
    <property type="match status" value="1"/>
</dbReference>
<dbReference type="Pfam" id="PF00582">
    <property type="entry name" value="Usp"/>
    <property type="match status" value="1"/>
</dbReference>
<dbReference type="RefSeq" id="WP_157728730.1">
    <property type="nucleotide sequence ID" value="NZ_LT629732.1"/>
</dbReference>
<evidence type="ECO:0000259" key="1">
    <source>
        <dbReference type="Pfam" id="PF00582"/>
    </source>
</evidence>
<reference evidence="2 3" key="1">
    <citation type="submission" date="2016-10" db="EMBL/GenBank/DDBJ databases">
        <authorList>
            <person name="de Groot N.N."/>
        </authorList>
    </citation>
    <scope>NUCLEOTIDE SEQUENCE [LARGE SCALE GENOMIC DNA]</scope>
    <source>
        <strain evidence="2 3">DSM 22024</strain>
    </source>
</reference>
<feature type="domain" description="UspA" evidence="1">
    <location>
        <begin position="12"/>
        <end position="143"/>
    </location>
</feature>
<dbReference type="AlphaFoldDB" id="A0A1H1VVT9"/>
<keyword evidence="3" id="KW-1185">Reference proteome</keyword>
<organism evidence="2 3">
    <name type="scientific">Actinopolymorpha singaporensis</name>
    <dbReference type="NCBI Taxonomy" id="117157"/>
    <lineage>
        <taxon>Bacteria</taxon>
        <taxon>Bacillati</taxon>
        <taxon>Actinomycetota</taxon>
        <taxon>Actinomycetes</taxon>
        <taxon>Propionibacteriales</taxon>
        <taxon>Actinopolymorphaceae</taxon>
        <taxon>Actinopolymorpha</taxon>
    </lineage>
</organism>
<dbReference type="SUPFAM" id="SSF52402">
    <property type="entry name" value="Adenine nucleotide alpha hydrolases-like"/>
    <property type="match status" value="1"/>
</dbReference>
<sequence>MIGPGGAPTGAVVVGASEGASAHGAVGWAALAARARRLPLVVCHAYQTGGDGPRGDNELHCAARNRAWRTARDGVRQAAAAAPGVRAVPWVQEGSVAQVLLGAVRDPEFLVVGVRGEGRQAAELVASFGQWGGAFGPCPVVAVPARKRGLTRRPRRQRRGSRRGVAGRVVVAAEGGRSAEEVRRFAAEEALAWGGEVREVPLAAFALSSPAGCESLSAAAQDADLLVVGRPGDENTGIGVGAPVVTSSGVTGEVAEPPPPASLARVLGPGLLRGLASPVAVVPVCGRDLVGGPRPQRLPAERGGHRGVHPAEHWGTALVTAPGERGTG</sequence>
<dbReference type="OrthoDB" id="5179911at2"/>
<evidence type="ECO:0000313" key="2">
    <source>
        <dbReference type="EMBL" id="SDS88601.1"/>
    </source>
</evidence>
<proteinExistence type="predicted"/>
<gene>
    <name evidence="2" type="ORF">SAMN04489717_4221</name>
</gene>
<evidence type="ECO:0000313" key="3">
    <source>
        <dbReference type="Proteomes" id="UP000198983"/>
    </source>
</evidence>